<dbReference type="EC" id="2.3.1.274" evidence="8 10"/>
<comment type="subunit">
    <text evidence="9 10">Homodimer. Probably interacts with PlsY.</text>
</comment>
<comment type="similarity">
    <text evidence="10">Belongs to the PlsX family.</text>
</comment>
<comment type="catalytic activity">
    <reaction evidence="1 10">
        <text>a fatty acyl-[ACP] + phosphate = an acyl phosphate + holo-[ACP]</text>
        <dbReference type="Rhea" id="RHEA:42292"/>
        <dbReference type="Rhea" id="RHEA-COMP:9685"/>
        <dbReference type="Rhea" id="RHEA-COMP:14125"/>
        <dbReference type="ChEBI" id="CHEBI:43474"/>
        <dbReference type="ChEBI" id="CHEBI:59918"/>
        <dbReference type="ChEBI" id="CHEBI:64479"/>
        <dbReference type="ChEBI" id="CHEBI:138651"/>
        <dbReference type="EC" id="2.3.1.274"/>
    </reaction>
</comment>
<dbReference type="Proteomes" id="UP000030661">
    <property type="component" value="Unassembled WGS sequence"/>
</dbReference>
<protein>
    <recommendedName>
        <fullName evidence="8 10">Phosphate acyltransferase</fullName>
        <ecNumber evidence="8 10">2.3.1.274</ecNumber>
    </recommendedName>
    <alternativeName>
        <fullName evidence="10">Acyl-ACP phosphotransacylase</fullName>
    </alternativeName>
    <alternativeName>
        <fullName evidence="10">Acyl-[acyl-carrier-protein]--phosphate acyltransferase</fullName>
    </alternativeName>
    <alternativeName>
        <fullName evidence="10">Phosphate-acyl-ACP acyltransferase</fullName>
    </alternativeName>
</protein>
<name>A0A081CA31_VECG1</name>
<dbReference type="HOGENOM" id="CLU_039379_1_2_0"/>
<feature type="region of interest" description="Disordered" evidence="11">
    <location>
        <begin position="353"/>
        <end position="524"/>
    </location>
</feature>
<feature type="compositionally biased region" description="Basic and acidic residues" evidence="11">
    <location>
        <begin position="437"/>
        <end position="456"/>
    </location>
</feature>
<keyword evidence="12" id="KW-0012">Acyltransferase</keyword>
<evidence type="ECO:0000313" key="12">
    <source>
        <dbReference type="EMBL" id="GAK61436.1"/>
    </source>
</evidence>
<dbReference type="SUPFAM" id="SSF53659">
    <property type="entry name" value="Isocitrate/Isopropylmalate dehydrogenase-like"/>
    <property type="match status" value="1"/>
</dbReference>
<sequence>MKIAVDAMGGDFAPEAIVEGAVQAAEEYGFPLVLVGQEDRVWQELTKYNAQHLQIEVKHASDVVDMHDLPSVALRRKKESSLHVALNLVKQGEVDAFISAGNTGAVMAISKLICRMLPGIDRPALATVLPNINGVTVMIDVGANVDCKPLHLLQFAVMGHVYAKHVFGIENPRIGLLSIGEEASKGNILTKEVFEPLSKSTLNFIGNAEGRDVFNGRVDVVVCDGFIGNVVLKVSESLAKTYGLFLKEGFSKNWLTKLGYLLVKPGMNAIRKRVDYTEYGGAPLLGLNGVVIISHGSSKAKAIKNAIRVTAESVNHRLNEQILETLTQCEFDVKSRAKATSLWRQLKDSIRHEEKKKGSEVKEEKPPAESQEKPEKAEDQEMKKSWWPLKSRTESEKISENADFPQEVGQKAEQEQVPEQPVLRVEGQQTAVQEDAEEKKKSWWFLKRTDEKDRSAGDAAILSPEPQLRELEGEQESILSEQTATIEVQERPISMNSSEITANHHEEEEPQKEEKKKEPKKKKL</sequence>
<comment type="subcellular location">
    <subcellularLocation>
        <location evidence="10">Cytoplasm</location>
    </subcellularLocation>
    <text evidence="10">Associated with the membrane possibly through PlsY.</text>
</comment>
<keyword evidence="13" id="KW-1185">Reference proteome</keyword>
<dbReference type="PANTHER" id="PTHR30100">
    <property type="entry name" value="FATTY ACID/PHOSPHOLIPID SYNTHESIS PROTEIN PLSX"/>
    <property type="match status" value="1"/>
</dbReference>
<feature type="compositionally biased region" description="Basic and acidic residues" evidence="11">
    <location>
        <begin position="502"/>
        <end position="517"/>
    </location>
</feature>
<feature type="compositionally biased region" description="Basic and acidic residues" evidence="11">
    <location>
        <begin position="353"/>
        <end position="384"/>
    </location>
</feature>
<dbReference type="InterPro" id="IPR012281">
    <property type="entry name" value="Phospholipid_synth_PlsX-like"/>
</dbReference>
<dbReference type="PANTHER" id="PTHR30100:SF1">
    <property type="entry name" value="PHOSPHATE ACYLTRANSFERASE"/>
    <property type="match status" value="1"/>
</dbReference>
<evidence type="ECO:0000256" key="5">
    <source>
        <dbReference type="ARBA" id="ARBA00023098"/>
    </source>
</evidence>
<dbReference type="HAMAP" id="MF_00019">
    <property type="entry name" value="PlsX"/>
    <property type="match status" value="1"/>
</dbReference>
<accession>A0A081CA31</accession>
<dbReference type="GO" id="GO:0006633">
    <property type="term" value="P:fatty acid biosynthetic process"/>
    <property type="evidence" value="ECO:0007669"/>
    <property type="project" value="UniProtKB-UniRule"/>
</dbReference>
<keyword evidence="4 10" id="KW-0808">Transferase</keyword>
<evidence type="ECO:0000256" key="6">
    <source>
        <dbReference type="ARBA" id="ARBA00023209"/>
    </source>
</evidence>
<evidence type="ECO:0000256" key="7">
    <source>
        <dbReference type="ARBA" id="ARBA00023264"/>
    </source>
</evidence>
<feature type="compositionally biased region" description="Basic and acidic residues" evidence="11">
    <location>
        <begin position="391"/>
        <end position="400"/>
    </location>
</feature>
<evidence type="ECO:0000256" key="2">
    <source>
        <dbReference type="ARBA" id="ARBA00022490"/>
    </source>
</evidence>
<evidence type="ECO:0000256" key="3">
    <source>
        <dbReference type="ARBA" id="ARBA00022516"/>
    </source>
</evidence>
<proteinExistence type="inferred from homology"/>
<evidence type="ECO:0000256" key="11">
    <source>
        <dbReference type="SAM" id="MobiDB-lite"/>
    </source>
</evidence>
<dbReference type="NCBIfam" id="TIGR00182">
    <property type="entry name" value="plsX"/>
    <property type="match status" value="1"/>
</dbReference>
<dbReference type="Gene3D" id="3.40.718.10">
    <property type="entry name" value="Isopropylmalate Dehydrogenase"/>
    <property type="match status" value="1"/>
</dbReference>
<evidence type="ECO:0000313" key="13">
    <source>
        <dbReference type="Proteomes" id="UP000030661"/>
    </source>
</evidence>
<keyword evidence="2 10" id="KW-0963">Cytoplasm</keyword>
<feature type="compositionally biased region" description="Polar residues" evidence="11">
    <location>
        <begin position="477"/>
        <end position="486"/>
    </location>
</feature>
<gene>
    <name evidence="10" type="primary">plsX</name>
    <name evidence="12" type="ORF">U27_01336</name>
</gene>
<evidence type="ECO:0000256" key="4">
    <source>
        <dbReference type="ARBA" id="ARBA00022679"/>
    </source>
</evidence>
<dbReference type="AlphaFoldDB" id="A0A081CA31"/>
<keyword evidence="3 10" id="KW-0444">Lipid biosynthesis</keyword>
<dbReference type="GO" id="GO:0008654">
    <property type="term" value="P:phospholipid biosynthetic process"/>
    <property type="evidence" value="ECO:0007669"/>
    <property type="project" value="UniProtKB-KW"/>
</dbReference>
<evidence type="ECO:0000256" key="10">
    <source>
        <dbReference type="HAMAP-Rule" id="MF_00019"/>
    </source>
</evidence>
<dbReference type="Pfam" id="PF02504">
    <property type="entry name" value="FA_synthesis"/>
    <property type="match status" value="1"/>
</dbReference>
<comment type="function">
    <text evidence="10">Catalyzes the reversible formation of acyl-phosphate (acyl-PO(4)) from acyl-[acyl-carrier-protein] (acyl-ACP). This enzyme utilizes acyl-ACP as fatty acyl donor, but not acyl-CoA.</text>
</comment>
<dbReference type="UniPathway" id="UPA00085"/>
<dbReference type="InterPro" id="IPR003664">
    <property type="entry name" value="FA_synthesis"/>
</dbReference>
<keyword evidence="5 10" id="KW-0443">Lipid metabolism</keyword>
<reference evidence="12" key="1">
    <citation type="journal article" date="2015" name="PeerJ">
        <title>First genomic representation of candidate bacterial phylum KSB3 points to enhanced environmental sensing as a trigger of wastewater bulking.</title>
        <authorList>
            <person name="Sekiguchi Y."/>
            <person name="Ohashi A."/>
            <person name="Parks D.H."/>
            <person name="Yamauchi T."/>
            <person name="Tyson G.W."/>
            <person name="Hugenholtz P."/>
        </authorList>
    </citation>
    <scope>NUCLEOTIDE SEQUENCE [LARGE SCALE GENOMIC DNA]</scope>
</reference>
<comment type="pathway">
    <text evidence="10">Lipid metabolism; phospholipid metabolism.</text>
</comment>
<evidence type="ECO:0000256" key="8">
    <source>
        <dbReference type="ARBA" id="ARBA00024069"/>
    </source>
</evidence>
<organism evidence="12">
    <name type="scientific">Vecturithrix granuli</name>
    <dbReference type="NCBI Taxonomy" id="1499967"/>
    <lineage>
        <taxon>Bacteria</taxon>
        <taxon>Candidatus Moduliflexota</taxon>
        <taxon>Candidatus Vecturitrichia</taxon>
        <taxon>Candidatus Vecturitrichales</taxon>
        <taxon>Candidatus Vecturitrichaceae</taxon>
        <taxon>Candidatus Vecturithrix</taxon>
    </lineage>
</organism>
<dbReference type="GO" id="GO:0043811">
    <property type="term" value="F:phosphate:acyl-[acyl carrier protein] acyltransferase activity"/>
    <property type="evidence" value="ECO:0007669"/>
    <property type="project" value="UniProtKB-UniRule"/>
</dbReference>
<dbReference type="STRING" id="1499967.U27_01336"/>
<dbReference type="GO" id="GO:0005737">
    <property type="term" value="C:cytoplasm"/>
    <property type="evidence" value="ECO:0007669"/>
    <property type="project" value="UniProtKB-SubCell"/>
</dbReference>
<keyword evidence="6 10" id="KW-0594">Phospholipid biosynthesis</keyword>
<dbReference type="eggNOG" id="COG0416">
    <property type="taxonomic scope" value="Bacteria"/>
</dbReference>
<dbReference type="EMBL" id="DF820479">
    <property type="protein sequence ID" value="GAK61436.1"/>
    <property type="molecule type" value="Genomic_DNA"/>
</dbReference>
<keyword evidence="7 10" id="KW-1208">Phospholipid metabolism</keyword>
<evidence type="ECO:0000256" key="1">
    <source>
        <dbReference type="ARBA" id="ARBA00001232"/>
    </source>
</evidence>
<evidence type="ECO:0000256" key="9">
    <source>
        <dbReference type="ARBA" id="ARBA00046608"/>
    </source>
</evidence>